<gene>
    <name evidence="3" type="ORF">K452DRAFT_170055</name>
</gene>
<protein>
    <submittedName>
        <fullName evidence="3">Uncharacterized protein</fullName>
    </submittedName>
</protein>
<dbReference type="Proteomes" id="UP000799438">
    <property type="component" value="Unassembled WGS sequence"/>
</dbReference>
<evidence type="ECO:0000313" key="4">
    <source>
        <dbReference type="Proteomes" id="UP000799438"/>
    </source>
</evidence>
<organism evidence="3 4">
    <name type="scientific">Aplosporella prunicola CBS 121167</name>
    <dbReference type="NCBI Taxonomy" id="1176127"/>
    <lineage>
        <taxon>Eukaryota</taxon>
        <taxon>Fungi</taxon>
        <taxon>Dikarya</taxon>
        <taxon>Ascomycota</taxon>
        <taxon>Pezizomycotina</taxon>
        <taxon>Dothideomycetes</taxon>
        <taxon>Dothideomycetes incertae sedis</taxon>
        <taxon>Botryosphaeriales</taxon>
        <taxon>Aplosporellaceae</taxon>
        <taxon>Aplosporella</taxon>
    </lineage>
</organism>
<keyword evidence="4" id="KW-1185">Reference proteome</keyword>
<feature type="region of interest" description="Disordered" evidence="1">
    <location>
        <begin position="70"/>
        <end position="105"/>
    </location>
</feature>
<evidence type="ECO:0000256" key="1">
    <source>
        <dbReference type="SAM" id="MobiDB-lite"/>
    </source>
</evidence>
<reference evidence="3" key="1">
    <citation type="journal article" date="2020" name="Stud. Mycol.">
        <title>101 Dothideomycetes genomes: a test case for predicting lifestyles and emergence of pathogens.</title>
        <authorList>
            <person name="Haridas S."/>
            <person name="Albert R."/>
            <person name="Binder M."/>
            <person name="Bloem J."/>
            <person name="Labutti K."/>
            <person name="Salamov A."/>
            <person name="Andreopoulos B."/>
            <person name="Baker S."/>
            <person name="Barry K."/>
            <person name="Bills G."/>
            <person name="Bluhm B."/>
            <person name="Cannon C."/>
            <person name="Castanera R."/>
            <person name="Culley D."/>
            <person name="Daum C."/>
            <person name="Ezra D."/>
            <person name="Gonzalez J."/>
            <person name="Henrissat B."/>
            <person name="Kuo A."/>
            <person name="Liang C."/>
            <person name="Lipzen A."/>
            <person name="Lutzoni F."/>
            <person name="Magnuson J."/>
            <person name="Mondo S."/>
            <person name="Nolan M."/>
            <person name="Ohm R."/>
            <person name="Pangilinan J."/>
            <person name="Park H.-J."/>
            <person name="Ramirez L."/>
            <person name="Alfaro M."/>
            <person name="Sun H."/>
            <person name="Tritt A."/>
            <person name="Yoshinaga Y."/>
            <person name="Zwiers L.-H."/>
            <person name="Turgeon B."/>
            <person name="Goodwin S."/>
            <person name="Spatafora J."/>
            <person name="Crous P."/>
            <person name="Grigoriev I."/>
        </authorList>
    </citation>
    <scope>NUCLEOTIDE SEQUENCE</scope>
    <source>
        <strain evidence="3">CBS 121167</strain>
    </source>
</reference>
<keyword evidence="2" id="KW-0732">Signal</keyword>
<accession>A0A6A6BIY8</accession>
<sequence>MQLTMLSILTALAATASAAPLLVVPSTTPPDPTSDLGAFGDDPRWIFMDPLVPYPVDMPEVEEDRKEVLPNSTFVDGEQPPEKREPVPTDDDDKADRKLGESENNLEEDLGPIALFLDGLSSLWDMISGGNLPAKRSIIPTDDFNVSEAQKNLKELGPISMFVDGEQPPAKREPAPTDDKDMGDELGLISYFVDGITSLFDEPPAKRELAPTDANLSTDEEIRLRAWLTSLLLGGRGDNQLPAKRDAEAKSPSWIDILSHNYDGPPPSWIDILSHKYDDPMLKRRSFFADGEEPLEKRDDDGLKYPSPWDILKHEFEDIGRRSIPLDDNLDLKALWRTHPDIMAQLTKDPRYQSLNKLDANPYNNS</sequence>
<name>A0A6A6BIY8_9PEZI</name>
<feature type="chain" id="PRO_5025643908" evidence="2">
    <location>
        <begin position="19"/>
        <end position="366"/>
    </location>
</feature>
<feature type="signal peptide" evidence="2">
    <location>
        <begin position="1"/>
        <end position="18"/>
    </location>
</feature>
<dbReference type="EMBL" id="ML995482">
    <property type="protein sequence ID" value="KAF2143383.1"/>
    <property type="molecule type" value="Genomic_DNA"/>
</dbReference>
<feature type="region of interest" description="Disordered" evidence="1">
    <location>
        <begin position="161"/>
        <end position="181"/>
    </location>
</feature>
<dbReference type="GeneID" id="54293277"/>
<evidence type="ECO:0000313" key="3">
    <source>
        <dbReference type="EMBL" id="KAF2143383.1"/>
    </source>
</evidence>
<evidence type="ECO:0000256" key="2">
    <source>
        <dbReference type="SAM" id="SignalP"/>
    </source>
</evidence>
<dbReference type="AlphaFoldDB" id="A0A6A6BIY8"/>
<dbReference type="RefSeq" id="XP_033399095.1">
    <property type="nucleotide sequence ID" value="XM_033535781.1"/>
</dbReference>
<proteinExistence type="predicted"/>
<feature type="compositionally biased region" description="Basic and acidic residues" evidence="1">
    <location>
        <begin position="169"/>
        <end position="180"/>
    </location>
</feature>